<dbReference type="AlphaFoldDB" id="A0A8X6IWE3"/>
<accession>A0A8X6IWE3</accession>
<proteinExistence type="predicted"/>
<organism evidence="1 2">
    <name type="scientific">Trichonephila inaurata madagascariensis</name>
    <dbReference type="NCBI Taxonomy" id="2747483"/>
    <lineage>
        <taxon>Eukaryota</taxon>
        <taxon>Metazoa</taxon>
        <taxon>Ecdysozoa</taxon>
        <taxon>Arthropoda</taxon>
        <taxon>Chelicerata</taxon>
        <taxon>Arachnida</taxon>
        <taxon>Araneae</taxon>
        <taxon>Araneomorphae</taxon>
        <taxon>Entelegynae</taxon>
        <taxon>Araneoidea</taxon>
        <taxon>Nephilidae</taxon>
        <taxon>Trichonephila</taxon>
        <taxon>Trichonephila inaurata</taxon>
    </lineage>
</organism>
<reference evidence="1" key="1">
    <citation type="submission" date="2020-08" db="EMBL/GenBank/DDBJ databases">
        <title>Multicomponent nature underlies the extraordinary mechanical properties of spider dragline silk.</title>
        <authorList>
            <person name="Kono N."/>
            <person name="Nakamura H."/>
            <person name="Mori M."/>
            <person name="Yoshida Y."/>
            <person name="Ohtoshi R."/>
            <person name="Malay A.D."/>
            <person name="Moran D.A.P."/>
            <person name="Tomita M."/>
            <person name="Numata K."/>
            <person name="Arakawa K."/>
        </authorList>
    </citation>
    <scope>NUCLEOTIDE SEQUENCE</scope>
</reference>
<evidence type="ECO:0000313" key="2">
    <source>
        <dbReference type="Proteomes" id="UP000886998"/>
    </source>
</evidence>
<evidence type="ECO:0000313" key="1">
    <source>
        <dbReference type="EMBL" id="GFS63452.1"/>
    </source>
</evidence>
<protein>
    <submittedName>
        <fullName evidence="1">Uncharacterized protein</fullName>
    </submittedName>
</protein>
<dbReference type="Proteomes" id="UP000886998">
    <property type="component" value="Unassembled WGS sequence"/>
</dbReference>
<name>A0A8X6IWE3_9ARAC</name>
<dbReference type="EMBL" id="BMAV01027921">
    <property type="protein sequence ID" value="GFS63452.1"/>
    <property type="molecule type" value="Genomic_DNA"/>
</dbReference>
<sequence length="95" mass="10831">MVTRERSERSLHASPELMWTKKAHLPFTSAVTMVIKPTHPLAHHFINNCRIDIVVKFPILLPGQHYRTVCQSVGELERVCTKAPSLPLKRKISCC</sequence>
<comment type="caution">
    <text evidence="1">The sequence shown here is derived from an EMBL/GenBank/DDBJ whole genome shotgun (WGS) entry which is preliminary data.</text>
</comment>
<gene>
    <name evidence="1" type="ORF">TNIN_59141</name>
</gene>
<keyword evidence="2" id="KW-1185">Reference proteome</keyword>